<feature type="region of interest" description="Disordered" evidence="5">
    <location>
        <begin position="46"/>
        <end position="80"/>
    </location>
</feature>
<reference evidence="7 8" key="1">
    <citation type="journal article" date="2017" name="ISME J.">
        <title>Energy and carbon metabolisms in a deep terrestrial subsurface fluid microbial community.</title>
        <authorList>
            <person name="Momper L."/>
            <person name="Jungbluth S.P."/>
            <person name="Lee M.D."/>
            <person name="Amend J.P."/>
        </authorList>
    </citation>
    <scope>NUCLEOTIDE SEQUENCE [LARGE SCALE GENOMIC DNA]</scope>
    <source>
        <strain evidence="7">SURF_26</strain>
    </source>
</reference>
<gene>
    <name evidence="7" type="ORF">C4541_04935</name>
</gene>
<evidence type="ECO:0000256" key="1">
    <source>
        <dbReference type="ARBA" id="ARBA00004613"/>
    </source>
</evidence>
<feature type="compositionally biased region" description="Acidic residues" evidence="5">
    <location>
        <begin position="3104"/>
        <end position="3113"/>
    </location>
</feature>
<name>A0A3A4RB87_9BACT</name>
<dbReference type="InterPro" id="IPR028974">
    <property type="entry name" value="TSP_type-3_rpt"/>
</dbReference>
<feature type="compositionally biased region" description="Polar residues" evidence="5">
    <location>
        <begin position="3115"/>
        <end position="3126"/>
    </location>
</feature>
<sequence>MMTNIHQRRAVALCIGLCALVWHSFVFAQDSDNDGLSDIDETSVYFTNPNNPDTDSDLISDGGEVTEYNTNPLDNDSDDDGITDGSEVYLSLSPFIIDDGSPMDVLYDGSRFLCLWTDSWGDKLMYTQFFDDRGAVSGQAFRPNASTGYDQIIGQIVFDGTNYYTMWTNYQAYYSTIEQEWHYRYYVSGQKFTENGTMIGDQDHITLHICTDDILSRHYAASMVYDGSDYVAAYTSSSLTETAIYKFLIEDDDRFEIGYFTFGDNMSEYGNVYTDIASSGSGHCIVWTSLGEEDWDSEIVARINNGSTFAVNTPDEAWQFIPHAASNGSTYLIVWMHHAGSHTELYARAYNTAGAPLSSPKFIINGTDIERVTAVGDKYLLCFSSGGNDNAVLLSGTGDLIGSPFSIPGSRIAYNGTDCFLLSYGSMKVNGRIFDARILELMAERNMSFSDFSGIWRTDPNNADTDNDGISDGQELLDGTNPLTDDTDNDGLSDAQEPVYGTDFLNPDTDADELSDGDEVVVYGTNPVIADTDNDGLPDGNEILIYASDPIKEDTDNDGLPDGDEANLYSSSPTVSDTDNDGLSDYQEVMVYGTNPADTDSDNDELTDYEEVVTHQTNPLDSDTDNDGYTDYYEVNHALNPANSDSDGDGIPDKKEDEIYFTDPHSADSDNDGTIDGYEFDSDNDGLYDGSEWSVHFTDPFDRDTDSDTLSDGDEVNIYNTLPNSYDSDNDNVSDQIELLDSRINPLDNDTDDDGLLDGEESHNTYKNIHSINNSSVRHYIDSIYDGSDFVIVRSGPSERFMPDYSEIRSSLLSLVKLNGNGQTLMSTVLDVQASSLNALDTVKIASAGADAGYYVIFEADNEAELDNEGEFVRNLYGLAVSPVFEPVGSPQKINEMDLPISFYLLDNAKYFSAQIVFDGTKYVVLFDRDDDLYAQYISPQGILQGGNLPLPGNTHYIYGLGSDGSDYIAVWKGSTYTKYARSTAVEAFELQTNGAFYAEPKQVVFGGNGYLVNFQDQTTCYFRFYDSAGQTLVNSFSFNMAWVRAIVYANGMFIAIWGSGDGLYAKLFTSDGAQLGSNVKLVSWDSGEYPEYQYTLFSLSTDGQNLLLTWKRSYLSELQMTGTSSWTNEQVYYDNYARLVSLNSIYLDAMGVLYHDNPVDYHTLPDDPDTDNDGLLDGEEVHIYQSDPLDNDTDGDTLTDGQEAYQFFTSPILSDTDGDNLTDYEELFVHHTAPALADTDNDGVQDGLEVSDGTNPANPDTDQEGLSDGQEKFDYQTDPLAPDTDNDGLTDYQEVVGYNTDPNNPDSDEDGLGDYEEIIDYHTDPLNSDYDGDGVADGAEVNTYYTNPLDNDSDDDTLSDGEEIFTYATDPLKIDTDGDGLRDDQEIYVYQTDPVDSDTDKDALNDGEEVMTYLSDPLSQDTDADCITDHDELFRFATDLSDNDSDNDGIIDGYETFIMVPEFRVSVNSAQLPSAASDGQRFIVAWASESGYNSSDLSVCYISPEGEFDGDPFIISQHDPSWVWEGDIAFDGKNLFFAWRHFDWTNLGDFYGRILGDDGSFKTGNFMINTYTTGRQRDIRLASNGENFLAVWVDESRVDSYDVFAQFIDNDGNFIGSEFMVNEYTDYSQKSPVVVSDGEDYLVVWDGRSEIGGEIFASDIVGRRVKGDATGSFLSGEFIINGINHDGYVVVEQQNTQERPSVVWNEILGMYYAVWLSSETSSKADICGRFINRDGTLEGAQQVVSEGTVQKEKPRVTNIESNFFAVWETRLSPKDIYGRKVSYTGIPDGDVMKINTTGDSNENAVPASNGAEIIAVWARYVSGTGYDICGIIVSQELVQFIGTETGGWSKYRMNPNSTDTDNDSLDDYFEVYTSFTDPAVADIDNDGLNDYEEYQVHGTDPYSADKDEDKLIDSLEVAHGTNAYAGDTDNDGLSDYDELYEYGSDPLDNDSDNDGVIDGRELCLYTPEFRVNDYTADSQSLPRIAFNGNSYMLVWQGKSGGDSSGIMGSFTTSTGYAENADFIINTITANAQANPSVSSCAGTFLVTWDGYGTEDSNGVYGQLFDNAGAPVGSQFIVNTVTSNGQAYAQSESNGSNYLVVWQSDSPDASEYDIHARFTIIDGVPAGNEFIINQNTLYDQERPCAASVGGSYLVVWQSNVNGNYEICARLVSGDGTFLSDEFKVNTYTVNAQRYPEVVSDGESYLVLWEGYGAEDTAGIYGRFITSDGLLSGGQILINSYTGSTDSHPVAASNGAYYMVCWYSYNRPGDVLEGVYARFLDSSGFFYGNDIHINSYTDSNQNNPAVASDGQQFMTAWTSSGQDGSSAGVYATVVTREFVHLIGTQPEIWAQYVTEMHDSDSDNDSYSDYDEMYVHNTSPVLIDTDSDGLTDYDEIEAVYGYLTVAYDNDSDNDGLSDYIEVHTYLYGQSGNERTSPLDNDSDDDMLSDFDEIQTYFTDPKDPDPDNDGLIDSAEVLYGSNPYLPDTDNDGLNDYDEVYTWESNPAEDDSDADGISDYDEVIHYHTKPYLSDTDNDGLSDLRELFIYLTPPSTADADNDGLKDGMELAVCIDDFVVNTYIVNQQMAPVAACNGNRYLAVWQSYLQDGSNYAVTGRYLGYNGRFLSNEFVINQYTTNGQFHPVAASDGANFFVVWDGYGYSDTSGIHAVMLDNEENYLTGQLTINETTSQTQEYPSIASNGDTYLIVWESYAQDGQYDGIFARMFDKQGNPVTGQIPVNQYTANNQQSPCAASDGTNYLVVWMSKDQDGSDNGIFARIFDNDGVPVTSEFSVNTYTAGIQKEPFTASDGNTYLITWDGVGEGDSLGVFAKIFDNEGNALTGDVVVNTYSTGTQSTISASSDGDGYLLVWQSMGGDFQGNSYDLVGRFMNAEGTFGRAEFLVNSFTSGSQDTASVVSDGTGYFIFWETDNMDGNSTGIAASGITQDYAYVAGAKDQPWAEYRTNPFASDTDTDGLNDYDEIYTWGSDPTNTDSDSDGLSDYDEVVYYNTDLLEADTDNDSVFDGMETTDGTNPNHPDTDEDGLTDGQEKFDYGTNPLLPDTDNDGLTDYDEIYMWGTDPVNGDSDSDGLFDNDELLYYHTDPFHADTDNDGLPDGDEVNTYQSSPLNPNTDGDALSDYEEVIAGTSPASSSSCFEVSQIGIDQQSGSISIGFSTIPGKYYRVYVDTGLTDGFVVLYDDIPAAGSVTAFADVGGGPNNIPHPSEETLMRIYKIVVKQ</sequence>
<feature type="region of interest" description="Disordered" evidence="5">
    <location>
        <begin position="552"/>
        <end position="583"/>
    </location>
</feature>
<dbReference type="PANTHER" id="PTHR37467">
    <property type="entry name" value="EXPORTED CALCIUM-BINDING GLYCOPROTEIN-RELATED"/>
    <property type="match status" value="1"/>
</dbReference>
<keyword evidence="4" id="KW-0106">Calcium</keyword>
<evidence type="ECO:0000256" key="5">
    <source>
        <dbReference type="SAM" id="MobiDB-lite"/>
    </source>
</evidence>
<evidence type="ECO:0000313" key="8">
    <source>
        <dbReference type="Proteomes" id="UP000266426"/>
    </source>
</evidence>
<accession>A0A3A4RB87</accession>
<proteinExistence type="predicted"/>
<comment type="caution">
    <text evidence="7">The sequence shown here is derived from an EMBL/GenBank/DDBJ whole genome shotgun (WGS) entry which is preliminary data.</text>
</comment>
<dbReference type="InterPro" id="IPR053180">
    <property type="entry name" value="Ca-binding_acidic-repeat"/>
</dbReference>
<keyword evidence="3 6" id="KW-0732">Signal</keyword>
<dbReference type="SUPFAM" id="SSF103647">
    <property type="entry name" value="TSP type-3 repeat"/>
    <property type="match status" value="1"/>
</dbReference>
<dbReference type="Proteomes" id="UP000266426">
    <property type="component" value="Unassembled WGS sequence"/>
</dbReference>
<feature type="chain" id="PRO_5017332697" evidence="6">
    <location>
        <begin position="29"/>
        <end position="3232"/>
    </location>
</feature>
<feature type="region of interest" description="Disordered" evidence="5">
    <location>
        <begin position="3013"/>
        <end position="3059"/>
    </location>
</feature>
<feature type="region of interest" description="Disordered" evidence="5">
    <location>
        <begin position="3102"/>
        <end position="3130"/>
    </location>
</feature>
<evidence type="ECO:0000256" key="2">
    <source>
        <dbReference type="ARBA" id="ARBA00022525"/>
    </source>
</evidence>
<feature type="compositionally biased region" description="Polar residues" evidence="5">
    <location>
        <begin position="568"/>
        <end position="577"/>
    </location>
</feature>
<evidence type="ECO:0000256" key="4">
    <source>
        <dbReference type="ARBA" id="ARBA00022837"/>
    </source>
</evidence>
<feature type="region of interest" description="Disordered" evidence="5">
    <location>
        <begin position="458"/>
        <end position="496"/>
    </location>
</feature>
<protein>
    <submittedName>
        <fullName evidence="7">Uncharacterized protein</fullName>
    </submittedName>
</protein>
<dbReference type="GO" id="GO:0005509">
    <property type="term" value="F:calcium ion binding"/>
    <property type="evidence" value="ECO:0007669"/>
    <property type="project" value="InterPro"/>
</dbReference>
<dbReference type="EMBL" id="QZJZ01000036">
    <property type="protein sequence ID" value="RJP60047.1"/>
    <property type="molecule type" value="Genomic_DNA"/>
</dbReference>
<dbReference type="Pfam" id="PF18884">
    <property type="entry name" value="TSP3_bac"/>
    <property type="match status" value="29"/>
</dbReference>
<comment type="subcellular location">
    <subcellularLocation>
        <location evidence="1">Secreted</location>
    </subcellularLocation>
</comment>
<dbReference type="InterPro" id="IPR018247">
    <property type="entry name" value="EF_Hand_1_Ca_BS"/>
</dbReference>
<keyword evidence="2" id="KW-0964">Secreted</keyword>
<dbReference type="Gene3D" id="4.10.1080.10">
    <property type="entry name" value="TSP type-3 repeat"/>
    <property type="match status" value="5"/>
</dbReference>
<evidence type="ECO:0000256" key="6">
    <source>
        <dbReference type="SAM" id="SignalP"/>
    </source>
</evidence>
<feature type="region of interest" description="Disordered" evidence="5">
    <location>
        <begin position="638"/>
        <end position="676"/>
    </location>
</feature>
<evidence type="ECO:0000256" key="3">
    <source>
        <dbReference type="ARBA" id="ARBA00022729"/>
    </source>
</evidence>
<feature type="signal peptide" evidence="6">
    <location>
        <begin position="1"/>
        <end position="28"/>
    </location>
</feature>
<feature type="region of interest" description="Disordered" evidence="5">
    <location>
        <begin position="1238"/>
        <end position="1292"/>
    </location>
</feature>
<dbReference type="PANTHER" id="PTHR37467:SF1">
    <property type="entry name" value="EXPORTED CALCIUM-BINDING GLYCOPROTEIN"/>
    <property type="match status" value="1"/>
</dbReference>
<dbReference type="InterPro" id="IPR059100">
    <property type="entry name" value="TSP3_bac"/>
</dbReference>
<evidence type="ECO:0000313" key="7">
    <source>
        <dbReference type="EMBL" id="RJP60047.1"/>
    </source>
</evidence>
<feature type="compositionally biased region" description="Acidic residues" evidence="5">
    <location>
        <begin position="555"/>
        <end position="565"/>
    </location>
</feature>
<organism evidence="7 8">
    <name type="scientific">Candidatus Auribacter fodinae</name>
    <dbReference type="NCBI Taxonomy" id="2093366"/>
    <lineage>
        <taxon>Bacteria</taxon>
        <taxon>Pseudomonadati</taxon>
        <taxon>Candidatus Auribacterota</taxon>
        <taxon>Candidatus Auribacteria</taxon>
        <taxon>Candidatus Auribacterales</taxon>
        <taxon>Candidatus Auribacteraceae</taxon>
        <taxon>Candidatus Auribacter</taxon>
    </lineage>
</organism>
<dbReference type="PROSITE" id="PS00018">
    <property type="entry name" value="EF_HAND_1"/>
    <property type="match status" value="4"/>
</dbReference>